<dbReference type="Proteomes" id="UP000281431">
    <property type="component" value="Unassembled WGS sequence"/>
</dbReference>
<dbReference type="OrthoDB" id="269652at2157"/>
<keyword evidence="2" id="KW-1185">Reference proteome</keyword>
<reference evidence="1 2" key="1">
    <citation type="submission" date="2018-10" db="EMBL/GenBank/DDBJ databases">
        <title>Natrarchaeobius chitinivorans gen. nov., sp. nov., and Natrarchaeobius haloalkaliphilus sp. nov., alkaliphilic, chitin-utilizing haloarchaea from hypersaline alkaline lakes.</title>
        <authorList>
            <person name="Sorokin D.Y."/>
            <person name="Elcheninov A.G."/>
            <person name="Kostrikina N.A."/>
            <person name="Bale N.J."/>
            <person name="Sinninghe Damste J.S."/>
            <person name="Khijniak T.V."/>
            <person name="Kublanov I.V."/>
            <person name="Toshchakov S.V."/>
        </authorList>
    </citation>
    <scope>NUCLEOTIDE SEQUENCE [LARGE SCALE GENOMIC DNA]</scope>
    <source>
        <strain evidence="1 2">AArcht7</strain>
    </source>
</reference>
<sequence>MTTEVESDRENGIVKLTSEAGDHRWGTYVVSITDRDGPTSVTVELESSRRFEIARLTQLVAASRYQSEMLELLGYTVTDRNRSVSV</sequence>
<comment type="caution">
    <text evidence="1">The sequence shown here is derived from an EMBL/GenBank/DDBJ whole genome shotgun (WGS) entry which is preliminary data.</text>
</comment>
<accession>A0A3N6MAG8</accession>
<proteinExistence type="predicted"/>
<evidence type="ECO:0000313" key="2">
    <source>
        <dbReference type="Proteomes" id="UP000281431"/>
    </source>
</evidence>
<protein>
    <submittedName>
        <fullName evidence="1">Uncharacterized protein</fullName>
    </submittedName>
</protein>
<name>A0A3N6MAG8_NATCH</name>
<gene>
    <name evidence="1" type="ORF">EA472_14750</name>
</gene>
<dbReference type="AlphaFoldDB" id="A0A3N6MAG8"/>
<evidence type="ECO:0000313" key="1">
    <source>
        <dbReference type="EMBL" id="RQG99477.1"/>
    </source>
</evidence>
<organism evidence="1 2">
    <name type="scientific">Natrarchaeobius chitinivorans</name>
    <dbReference type="NCBI Taxonomy" id="1679083"/>
    <lineage>
        <taxon>Archaea</taxon>
        <taxon>Methanobacteriati</taxon>
        <taxon>Methanobacteriota</taxon>
        <taxon>Stenosarchaea group</taxon>
        <taxon>Halobacteria</taxon>
        <taxon>Halobacteriales</taxon>
        <taxon>Natrialbaceae</taxon>
        <taxon>Natrarchaeobius</taxon>
    </lineage>
</organism>
<dbReference type="EMBL" id="REFZ01000009">
    <property type="protein sequence ID" value="RQG99477.1"/>
    <property type="molecule type" value="Genomic_DNA"/>
</dbReference>